<reference evidence="6 7" key="1">
    <citation type="submission" date="2018-06" db="EMBL/GenBank/DDBJ databases">
        <title>Comparative genomics of Brasilonema spp. strains.</title>
        <authorList>
            <person name="Alvarenga D.O."/>
            <person name="Fiore M.F."/>
            <person name="Varani A.M."/>
        </authorList>
    </citation>
    <scope>NUCLEOTIDE SEQUENCE [LARGE SCALE GENOMIC DNA]</scope>
    <source>
        <strain evidence="6 7">CENA114</strain>
    </source>
</reference>
<dbReference type="InterPro" id="IPR053138">
    <property type="entry name" value="N-alpha-Ac-DABA_deacetylase"/>
</dbReference>
<dbReference type="Gene3D" id="3.40.630.10">
    <property type="entry name" value="Zn peptidases"/>
    <property type="match status" value="1"/>
</dbReference>
<gene>
    <name evidence="6" type="ORF">DP114_15660</name>
</gene>
<dbReference type="PANTHER" id="PTHR37326:SF1">
    <property type="entry name" value="BLL3975 PROTEIN"/>
    <property type="match status" value="1"/>
</dbReference>
<dbReference type="PANTHER" id="PTHR37326">
    <property type="entry name" value="BLL3975 PROTEIN"/>
    <property type="match status" value="1"/>
</dbReference>
<dbReference type="AlphaFoldDB" id="A0A856MJL8"/>
<feature type="domain" description="Succinylglutamate desuccinylase/Aspartoacylase catalytic" evidence="5">
    <location>
        <begin position="31"/>
        <end position="112"/>
    </location>
</feature>
<evidence type="ECO:0000256" key="3">
    <source>
        <dbReference type="ARBA" id="ARBA00022801"/>
    </source>
</evidence>
<dbReference type="InterPro" id="IPR055438">
    <property type="entry name" value="AstE_AspA_cat"/>
</dbReference>
<sequence length="376" mass="43025">MLPVVSTIPLRHMASGDVLSLQVYKFIGAQPGKKVYIQSNLHGAEIAGNGVIYELIEFLQTINDTDLFGEIWLVPVCNPMSTNQRSHIFSSGRFCSYEGKDWNRIFWDYEKHADNLLEFAKSQINFELEVVRKNYLNVIIQKFAQILEKINSSSGIPYTELFSYKLQSLSLDADYLIDLHSHTSQGLNYLYVFRNREESAKSFLLDFGIRFDKYDGDAFDEAFIKPWLALEDCFKQLGREIRFDVEAWTLELGTGMQMNPVSVEKGLRGVKNYLAEKEVLRIDEFPLNKNTLNQMSFKRRSMSKKYFAPTGGMIQKRVELGSVVKAGERIYKILKFNKEGKLPSVIDVIAEQDGLVYDISSNQAVNEGELVLRIIG</sequence>
<proteinExistence type="predicted"/>
<dbReference type="Gene3D" id="2.40.50.100">
    <property type="match status" value="1"/>
</dbReference>
<dbReference type="SUPFAM" id="SSF53187">
    <property type="entry name" value="Zn-dependent exopeptidases"/>
    <property type="match status" value="1"/>
</dbReference>
<keyword evidence="7" id="KW-1185">Reference proteome</keyword>
<accession>A0A856MJL8</accession>
<name>A0A856MJL8_9CYAN</name>
<organism evidence="6 7">
    <name type="scientific">Brasilonema sennae CENA114</name>
    <dbReference type="NCBI Taxonomy" id="415709"/>
    <lineage>
        <taxon>Bacteria</taxon>
        <taxon>Bacillati</taxon>
        <taxon>Cyanobacteriota</taxon>
        <taxon>Cyanophyceae</taxon>
        <taxon>Nostocales</taxon>
        <taxon>Scytonemataceae</taxon>
        <taxon>Brasilonema</taxon>
        <taxon>Bromeliae group (in: Brasilonema)</taxon>
    </lineage>
</organism>
<evidence type="ECO:0000259" key="5">
    <source>
        <dbReference type="Pfam" id="PF24827"/>
    </source>
</evidence>
<dbReference type="Proteomes" id="UP000503129">
    <property type="component" value="Chromosome"/>
</dbReference>
<keyword evidence="2" id="KW-0479">Metal-binding</keyword>
<dbReference type="RefSeq" id="WP_171976508.1">
    <property type="nucleotide sequence ID" value="NZ_CAWOXK010000001.1"/>
</dbReference>
<evidence type="ECO:0000256" key="4">
    <source>
        <dbReference type="ARBA" id="ARBA00022833"/>
    </source>
</evidence>
<dbReference type="EMBL" id="CP030118">
    <property type="protein sequence ID" value="QDL09146.1"/>
    <property type="molecule type" value="Genomic_DNA"/>
</dbReference>
<evidence type="ECO:0000313" key="6">
    <source>
        <dbReference type="EMBL" id="QDL09146.1"/>
    </source>
</evidence>
<dbReference type="GO" id="GO:0016788">
    <property type="term" value="F:hydrolase activity, acting on ester bonds"/>
    <property type="evidence" value="ECO:0007669"/>
    <property type="project" value="InterPro"/>
</dbReference>
<dbReference type="GO" id="GO:0046872">
    <property type="term" value="F:metal ion binding"/>
    <property type="evidence" value="ECO:0007669"/>
    <property type="project" value="UniProtKB-KW"/>
</dbReference>
<keyword evidence="4" id="KW-0862">Zinc</keyword>
<keyword evidence="3" id="KW-0378">Hydrolase</keyword>
<comment type="cofactor">
    <cofactor evidence="1">
        <name>Zn(2+)</name>
        <dbReference type="ChEBI" id="CHEBI:29105"/>
    </cofactor>
</comment>
<dbReference type="KEGG" id="bsen:DP114_15660"/>
<evidence type="ECO:0000256" key="1">
    <source>
        <dbReference type="ARBA" id="ARBA00001947"/>
    </source>
</evidence>
<evidence type="ECO:0000256" key="2">
    <source>
        <dbReference type="ARBA" id="ARBA00022723"/>
    </source>
</evidence>
<protein>
    <submittedName>
        <fullName evidence="6">Succinylglutamate desuccinylase</fullName>
    </submittedName>
</protein>
<evidence type="ECO:0000313" key="7">
    <source>
        <dbReference type="Proteomes" id="UP000503129"/>
    </source>
</evidence>
<dbReference type="Pfam" id="PF24827">
    <property type="entry name" value="AstE_AspA_cat"/>
    <property type="match status" value="1"/>
</dbReference>